<comment type="similarity">
    <text evidence="9">Belongs to the SecD/SecF family. SecD subfamily.</text>
</comment>
<dbReference type="AlphaFoldDB" id="A0A1F6X2R8"/>
<dbReference type="InterPro" id="IPR048634">
    <property type="entry name" value="SecD_SecF_C"/>
</dbReference>
<dbReference type="InterPro" id="IPR055344">
    <property type="entry name" value="SecD_SecF_C_bact"/>
</dbReference>
<dbReference type="Pfam" id="PF22599">
    <property type="entry name" value="SecDF_P1_head"/>
    <property type="match status" value="1"/>
</dbReference>
<sequence>MKFRIWAIVILIFGIGISFFVFQSEPSLRLEQLPAPASLEKPFRLGLDLSGGTHLVYRADLSSISLEGKKDSMDSLRDLIERRVNIFGVAEPNVQIQRGNFINQNEERLIVDLPGVTDINQAVEMIGQTPVLEFKTENPNFNPKDLEGIEVKVGDDGQVILPEIDIPVPYLNTGLTGQHLKTVTLEFDQYGQPKVSLVFNQEGSDLFEKITKENIGKTVAIYLDGYPLSTPVVNETISGGKAQITGVFTPEEAKLMVGRMKQGALPVSIELISTQTIGPSLGGKAITDGVKSAMVGFLLVALFFLLWYRLPGLIAIVALIIYSAIMFTVFKLIPVTLTAAGIAGFIISIGIAVDANILIFERIKEELKEKAEIKEAIKNGFSRAWLSIRDSNLSSIISAFFLFLLGSSLVKGFALIFGIGVLVSMISAITISRVLLLALDARRESKIMIFLFNSGIK</sequence>
<feature type="domain" description="SecDF P1 head subdomain" evidence="12">
    <location>
        <begin position="174"/>
        <end position="267"/>
    </location>
</feature>
<comment type="subunit">
    <text evidence="9">Forms a complex with SecF. Part of the essential Sec protein translocation apparatus which comprises SecA, SecYEG and auxiliary proteins SecDF. Other proteins may also be involved.</text>
</comment>
<evidence type="ECO:0000256" key="9">
    <source>
        <dbReference type="HAMAP-Rule" id="MF_01463"/>
    </source>
</evidence>
<feature type="transmembrane region" description="Helical" evidence="9">
    <location>
        <begin position="393"/>
        <end position="410"/>
    </location>
</feature>
<evidence type="ECO:0000256" key="6">
    <source>
        <dbReference type="ARBA" id="ARBA00022989"/>
    </source>
</evidence>
<feature type="transmembrane region" description="Helical" evidence="9">
    <location>
        <begin position="313"/>
        <end position="333"/>
    </location>
</feature>
<proteinExistence type="inferred from homology"/>
<dbReference type="NCBIfam" id="TIGR00916">
    <property type="entry name" value="2A0604s01"/>
    <property type="match status" value="1"/>
</dbReference>
<dbReference type="Gene3D" id="3.30.1360.200">
    <property type="match status" value="1"/>
</dbReference>
<evidence type="ECO:0000256" key="1">
    <source>
        <dbReference type="ARBA" id="ARBA00004651"/>
    </source>
</evidence>
<evidence type="ECO:0000256" key="2">
    <source>
        <dbReference type="ARBA" id="ARBA00022448"/>
    </source>
</evidence>
<evidence type="ECO:0000313" key="14">
    <source>
        <dbReference type="Proteomes" id="UP000185809"/>
    </source>
</evidence>
<keyword evidence="7 9" id="KW-0811">Translocation</keyword>
<evidence type="ECO:0000256" key="8">
    <source>
        <dbReference type="ARBA" id="ARBA00023136"/>
    </source>
</evidence>
<dbReference type="Pfam" id="PF21760">
    <property type="entry name" value="SecD_1st"/>
    <property type="match status" value="1"/>
</dbReference>
<evidence type="ECO:0000256" key="4">
    <source>
        <dbReference type="ARBA" id="ARBA00022692"/>
    </source>
</evidence>
<dbReference type="NCBIfam" id="TIGR01129">
    <property type="entry name" value="secD"/>
    <property type="match status" value="1"/>
</dbReference>
<keyword evidence="8 9" id="KW-0472">Membrane</keyword>
<dbReference type="InterPro" id="IPR005791">
    <property type="entry name" value="SecD"/>
</dbReference>
<name>A0A1F6X2R8_9BACT</name>
<dbReference type="GO" id="GO:0065002">
    <property type="term" value="P:intracellular protein transmembrane transport"/>
    <property type="evidence" value="ECO:0007669"/>
    <property type="project" value="UniProtKB-UniRule"/>
</dbReference>
<evidence type="ECO:0000259" key="11">
    <source>
        <dbReference type="Pfam" id="PF21760"/>
    </source>
</evidence>
<keyword evidence="2 9" id="KW-0813">Transport</keyword>
<evidence type="ECO:0000256" key="7">
    <source>
        <dbReference type="ARBA" id="ARBA00023010"/>
    </source>
</evidence>
<comment type="function">
    <text evidence="9">Part of the Sec protein translocase complex. Interacts with the SecYEG preprotein conducting channel. SecDF uses the proton motive force (PMF) to complete protein translocation after the ATP-dependent function of SecA.</text>
</comment>
<dbReference type="InterPro" id="IPR022813">
    <property type="entry name" value="SecD/SecF_arch_bac"/>
</dbReference>
<dbReference type="GO" id="GO:0043952">
    <property type="term" value="P:protein transport by the Sec complex"/>
    <property type="evidence" value="ECO:0007669"/>
    <property type="project" value="UniProtKB-UniRule"/>
</dbReference>
<dbReference type="GO" id="GO:0006605">
    <property type="term" value="P:protein targeting"/>
    <property type="evidence" value="ECO:0007669"/>
    <property type="project" value="UniProtKB-UniRule"/>
</dbReference>
<gene>
    <name evidence="9" type="primary">secD</name>
    <name evidence="13" type="ORF">A2995_00950</name>
</gene>
<organism evidence="13 14">
    <name type="scientific">Candidatus Nomurabacteria bacterium RIFCSPLOWO2_01_FULL_33_24</name>
    <dbReference type="NCBI Taxonomy" id="1801765"/>
    <lineage>
        <taxon>Bacteria</taxon>
        <taxon>Candidatus Nomuraibacteriota</taxon>
    </lineage>
</organism>
<comment type="subcellular location">
    <subcellularLocation>
        <location evidence="1 9">Cell membrane</location>
        <topology evidence="1 9">Multi-pass membrane protein</topology>
    </subcellularLocation>
</comment>
<protein>
    <recommendedName>
        <fullName evidence="9">Protein translocase subunit SecD</fullName>
    </recommendedName>
</protein>
<dbReference type="InterPro" id="IPR048631">
    <property type="entry name" value="SecD_1st"/>
</dbReference>
<dbReference type="InterPro" id="IPR022646">
    <property type="entry name" value="SecD/SecF_CS"/>
</dbReference>
<keyword evidence="5 9" id="KW-0653">Protein transport</keyword>
<dbReference type="Proteomes" id="UP000185809">
    <property type="component" value="Unassembled WGS sequence"/>
</dbReference>
<keyword evidence="6 9" id="KW-1133">Transmembrane helix</keyword>
<feature type="transmembrane region" description="Helical" evidence="9">
    <location>
        <begin position="289"/>
        <end position="308"/>
    </location>
</feature>
<dbReference type="PANTHER" id="PTHR30081">
    <property type="entry name" value="PROTEIN-EXPORT MEMBRANE PROTEIN SEC"/>
    <property type="match status" value="1"/>
</dbReference>
<dbReference type="Gene3D" id="1.20.1640.10">
    <property type="entry name" value="Multidrug efflux transporter AcrB transmembrane domain"/>
    <property type="match status" value="1"/>
</dbReference>
<accession>A0A1F6X2R8</accession>
<reference evidence="13 14" key="1">
    <citation type="journal article" date="2016" name="Nat. Commun.">
        <title>Thousands of microbial genomes shed light on interconnected biogeochemical processes in an aquifer system.</title>
        <authorList>
            <person name="Anantharaman K."/>
            <person name="Brown C.T."/>
            <person name="Hug L.A."/>
            <person name="Sharon I."/>
            <person name="Castelle C.J."/>
            <person name="Probst A.J."/>
            <person name="Thomas B.C."/>
            <person name="Singh A."/>
            <person name="Wilkins M.J."/>
            <person name="Karaoz U."/>
            <person name="Brodie E.L."/>
            <person name="Williams K.H."/>
            <person name="Hubbard S.S."/>
            <person name="Banfield J.F."/>
        </authorList>
    </citation>
    <scope>NUCLEOTIDE SEQUENCE [LARGE SCALE GENOMIC DNA]</scope>
</reference>
<dbReference type="Pfam" id="PF02355">
    <property type="entry name" value="SecD_SecF_C"/>
    <property type="match status" value="1"/>
</dbReference>
<evidence type="ECO:0000256" key="5">
    <source>
        <dbReference type="ARBA" id="ARBA00022927"/>
    </source>
</evidence>
<dbReference type="Pfam" id="PF07549">
    <property type="entry name" value="Sec_GG"/>
    <property type="match status" value="1"/>
</dbReference>
<feature type="domain" description="Protein export membrane protein SecD/SecF C-terminal" evidence="10">
    <location>
        <begin position="268"/>
        <end position="440"/>
    </location>
</feature>
<dbReference type="EMBL" id="MFUP01000004">
    <property type="protein sequence ID" value="OGI88411.1"/>
    <property type="molecule type" value="Genomic_DNA"/>
</dbReference>
<dbReference type="PANTHER" id="PTHR30081:SF1">
    <property type="entry name" value="PROTEIN TRANSLOCASE SUBUNIT SECD"/>
    <property type="match status" value="1"/>
</dbReference>
<dbReference type="SUPFAM" id="SSF82866">
    <property type="entry name" value="Multidrug efflux transporter AcrB transmembrane domain"/>
    <property type="match status" value="1"/>
</dbReference>
<feature type="transmembrane region" description="Helical" evidence="9">
    <location>
        <begin position="5"/>
        <end position="22"/>
    </location>
</feature>
<dbReference type="GO" id="GO:0005886">
    <property type="term" value="C:plasma membrane"/>
    <property type="evidence" value="ECO:0007669"/>
    <property type="project" value="UniProtKB-SubCell"/>
</dbReference>
<keyword evidence="4 9" id="KW-0812">Transmembrane</keyword>
<evidence type="ECO:0000259" key="10">
    <source>
        <dbReference type="Pfam" id="PF02355"/>
    </source>
</evidence>
<evidence type="ECO:0000259" key="12">
    <source>
        <dbReference type="Pfam" id="PF22599"/>
    </source>
</evidence>
<feature type="transmembrane region" description="Helical" evidence="9">
    <location>
        <begin position="339"/>
        <end position="360"/>
    </location>
</feature>
<evidence type="ECO:0000256" key="3">
    <source>
        <dbReference type="ARBA" id="ARBA00022475"/>
    </source>
</evidence>
<dbReference type="HAMAP" id="MF_01463_B">
    <property type="entry name" value="SecD_B"/>
    <property type="match status" value="1"/>
</dbReference>
<comment type="caution">
    <text evidence="13">The sequence shown here is derived from an EMBL/GenBank/DDBJ whole genome shotgun (WGS) entry which is preliminary data.</text>
</comment>
<dbReference type="Gene3D" id="3.30.70.3400">
    <property type="match status" value="1"/>
</dbReference>
<dbReference type="GO" id="GO:0015450">
    <property type="term" value="F:protein-transporting ATPase activity"/>
    <property type="evidence" value="ECO:0007669"/>
    <property type="project" value="InterPro"/>
</dbReference>
<keyword evidence="3 9" id="KW-1003">Cell membrane</keyword>
<evidence type="ECO:0000313" key="13">
    <source>
        <dbReference type="EMBL" id="OGI88411.1"/>
    </source>
</evidence>
<dbReference type="InterPro" id="IPR054384">
    <property type="entry name" value="SecDF_P1_head"/>
</dbReference>
<feature type="transmembrane region" description="Helical" evidence="9">
    <location>
        <begin position="416"/>
        <end position="439"/>
    </location>
</feature>
<feature type="domain" description="Protein translocase subunit SecDF P1" evidence="11">
    <location>
        <begin position="73"/>
        <end position="137"/>
    </location>
</feature>